<dbReference type="InterPro" id="IPR036249">
    <property type="entry name" value="Thioredoxin-like_sf"/>
</dbReference>
<dbReference type="PROSITE" id="PS51355">
    <property type="entry name" value="GLUTATHIONE_PEROXID_3"/>
    <property type="match status" value="1"/>
</dbReference>
<evidence type="ECO:0000313" key="4">
    <source>
        <dbReference type="EMBL" id="CAB4156817.1"/>
    </source>
</evidence>
<keyword evidence="2 4" id="KW-0575">Peroxidase</keyword>
<dbReference type="PANTHER" id="PTHR11592:SF78">
    <property type="entry name" value="GLUTATHIONE PEROXIDASE"/>
    <property type="match status" value="1"/>
</dbReference>
<dbReference type="GO" id="GO:0006979">
    <property type="term" value="P:response to oxidative stress"/>
    <property type="evidence" value="ECO:0007669"/>
    <property type="project" value="InterPro"/>
</dbReference>
<proteinExistence type="inferred from homology"/>
<dbReference type="SUPFAM" id="SSF52833">
    <property type="entry name" value="Thioredoxin-like"/>
    <property type="match status" value="1"/>
</dbReference>
<accession>A0A6J5NDB2</accession>
<sequence length="288" mass="32893">MNYLGLQQIVEEVNLPVCVYDIKVSSSDGNLKDMLASRKGKVTLFFNVAAGCGNIPQHSVLEQLNKKYEKVDDFGIIAVTVDDFVCHGYPEFQNGLEAYIEENKIDLTPGQVAKKYAQDNFGVTYDFTELTNGRHDKHTYDKNYVPGSVKVQEQHELWKYLTGAYSADIAENGVPYHDEDIPWSYAEPIKKPENAKSFFPLRGNFEKFLVSKDGKKIKRYANGFLLGERDVSNNTFPWIEEKYKEDGRRDHAPKASDDDEKWPNKVQRRGIELSLDIISSDIDLFLSE</sequence>
<protein>
    <submittedName>
        <fullName evidence="4">BtuE Glutathione peroxidase</fullName>
    </submittedName>
</protein>
<name>A0A6J5NDB2_9CAUD</name>
<evidence type="ECO:0000256" key="1">
    <source>
        <dbReference type="ARBA" id="ARBA00006926"/>
    </source>
</evidence>
<dbReference type="PANTHER" id="PTHR11592">
    <property type="entry name" value="GLUTATHIONE PEROXIDASE"/>
    <property type="match status" value="1"/>
</dbReference>
<dbReference type="InterPro" id="IPR000889">
    <property type="entry name" value="Glutathione_peroxidase"/>
</dbReference>
<evidence type="ECO:0000256" key="3">
    <source>
        <dbReference type="ARBA" id="ARBA00023002"/>
    </source>
</evidence>
<dbReference type="Pfam" id="PF00255">
    <property type="entry name" value="GSHPx"/>
    <property type="match status" value="1"/>
</dbReference>
<dbReference type="GO" id="GO:0004601">
    <property type="term" value="F:peroxidase activity"/>
    <property type="evidence" value="ECO:0007669"/>
    <property type="project" value="UniProtKB-KW"/>
</dbReference>
<gene>
    <name evidence="4" type="ORF">UFOVP658_172</name>
</gene>
<comment type="similarity">
    <text evidence="1">Belongs to the glutathione peroxidase family.</text>
</comment>
<evidence type="ECO:0000256" key="2">
    <source>
        <dbReference type="ARBA" id="ARBA00022559"/>
    </source>
</evidence>
<keyword evidence="3" id="KW-0560">Oxidoreductase</keyword>
<reference evidence="4" key="1">
    <citation type="submission" date="2020-04" db="EMBL/GenBank/DDBJ databases">
        <authorList>
            <person name="Chiriac C."/>
            <person name="Salcher M."/>
            <person name="Ghai R."/>
            <person name="Kavagutti S V."/>
        </authorList>
    </citation>
    <scope>NUCLEOTIDE SEQUENCE</scope>
</reference>
<dbReference type="Gene3D" id="3.40.30.10">
    <property type="entry name" value="Glutaredoxin"/>
    <property type="match status" value="1"/>
</dbReference>
<dbReference type="EMBL" id="LR796639">
    <property type="protein sequence ID" value="CAB4156817.1"/>
    <property type="molecule type" value="Genomic_DNA"/>
</dbReference>
<organism evidence="4">
    <name type="scientific">uncultured Caudovirales phage</name>
    <dbReference type="NCBI Taxonomy" id="2100421"/>
    <lineage>
        <taxon>Viruses</taxon>
        <taxon>Duplodnaviria</taxon>
        <taxon>Heunggongvirae</taxon>
        <taxon>Uroviricota</taxon>
        <taxon>Caudoviricetes</taxon>
        <taxon>Peduoviridae</taxon>
        <taxon>Maltschvirus</taxon>
        <taxon>Maltschvirus maltsch</taxon>
    </lineage>
</organism>